<accession>A0A6J5Q2G5</accession>
<organism evidence="1">
    <name type="scientific">uncultured Caudovirales phage</name>
    <dbReference type="NCBI Taxonomy" id="2100421"/>
    <lineage>
        <taxon>Viruses</taxon>
        <taxon>Duplodnaviria</taxon>
        <taxon>Heunggongvirae</taxon>
        <taxon>Uroviricota</taxon>
        <taxon>Caudoviricetes</taxon>
        <taxon>Peduoviridae</taxon>
        <taxon>Maltschvirus</taxon>
        <taxon>Maltschvirus maltsch</taxon>
    </lineage>
</organism>
<proteinExistence type="predicted"/>
<reference evidence="1" key="1">
    <citation type="submission" date="2020-05" db="EMBL/GenBank/DDBJ databases">
        <authorList>
            <person name="Chiriac C."/>
            <person name="Salcher M."/>
            <person name="Ghai R."/>
            <person name="Kavagutti S V."/>
        </authorList>
    </citation>
    <scope>NUCLEOTIDE SEQUENCE</scope>
</reference>
<gene>
    <name evidence="1" type="ORF">UFOVP972_343</name>
</gene>
<name>A0A6J5Q2G5_9CAUD</name>
<evidence type="ECO:0000313" key="1">
    <source>
        <dbReference type="EMBL" id="CAB4175741.1"/>
    </source>
</evidence>
<sequence>MTDLPFVETQLSTDTYLREFSQSSDVSEFVWHRDDEDRAVVSVETTDWKIQLENSLPRSLNSAVFIEMGQWHRLIKGTGSLKVKIVKGDGFNK</sequence>
<dbReference type="EMBL" id="LR796923">
    <property type="protein sequence ID" value="CAB4175741.1"/>
    <property type="molecule type" value="Genomic_DNA"/>
</dbReference>
<protein>
    <submittedName>
        <fullName evidence="1">Uncharacterized protein</fullName>
    </submittedName>
</protein>